<dbReference type="InterPro" id="IPR009793">
    <property type="entry name" value="DUF1361"/>
</dbReference>
<name>A0ABS4G172_9CLOT</name>
<dbReference type="Proteomes" id="UP001519271">
    <property type="component" value="Unassembled WGS sequence"/>
</dbReference>
<accession>A0ABS4G172</accession>
<evidence type="ECO:0000313" key="2">
    <source>
        <dbReference type="EMBL" id="MBP1918297.1"/>
    </source>
</evidence>
<evidence type="ECO:0000256" key="1">
    <source>
        <dbReference type="SAM" id="Phobius"/>
    </source>
</evidence>
<sequence length="225" mass="25503">MKLRNEALVMILFAAVLSAAILKLDPGRSYLVWNIGLALVPYFSSLLLSKNDTVYYSKVLFPFFILVWLLFYPNAMYMVTDFIHFSLQTFYKASADGTSLFGMKVEYVLDLGLWISFALTVCAVFYGVASGYMSITRVEKAIFKEKPAFGRVVFIIIVSLLTGFAIYIGRFLRFNSWDLLKEPLAILKWLKDGLTLDAIYVILAFAAMHLFITAILRLSSVKSED</sequence>
<reference evidence="2 3" key="1">
    <citation type="submission" date="2021-03" db="EMBL/GenBank/DDBJ databases">
        <title>Genomic Encyclopedia of Type Strains, Phase IV (KMG-IV): sequencing the most valuable type-strain genomes for metagenomic binning, comparative biology and taxonomic classification.</title>
        <authorList>
            <person name="Goeker M."/>
        </authorList>
    </citation>
    <scope>NUCLEOTIDE SEQUENCE [LARGE SCALE GENOMIC DNA]</scope>
    <source>
        <strain evidence="2 3">DSM 6139</strain>
    </source>
</reference>
<keyword evidence="1" id="KW-1133">Transmembrane helix</keyword>
<feature type="transmembrane region" description="Helical" evidence="1">
    <location>
        <begin position="7"/>
        <end position="24"/>
    </location>
</feature>
<comment type="caution">
    <text evidence="2">The sequence shown here is derived from an EMBL/GenBank/DDBJ whole genome shotgun (WGS) entry which is preliminary data.</text>
</comment>
<proteinExistence type="predicted"/>
<feature type="transmembrane region" description="Helical" evidence="1">
    <location>
        <begin position="198"/>
        <end position="218"/>
    </location>
</feature>
<dbReference type="EMBL" id="JAGGKC010000004">
    <property type="protein sequence ID" value="MBP1918297.1"/>
    <property type="molecule type" value="Genomic_DNA"/>
</dbReference>
<gene>
    <name evidence="2" type="ORF">J2Z34_000769</name>
</gene>
<feature type="transmembrane region" description="Helical" evidence="1">
    <location>
        <begin position="148"/>
        <end position="169"/>
    </location>
</feature>
<protein>
    <submittedName>
        <fullName evidence="2">Membrane protein</fullName>
    </submittedName>
</protein>
<keyword evidence="1" id="KW-0812">Transmembrane</keyword>
<keyword evidence="1" id="KW-0472">Membrane</keyword>
<dbReference type="Pfam" id="PF07099">
    <property type="entry name" value="DUF1361"/>
    <property type="match status" value="1"/>
</dbReference>
<organism evidence="2 3">
    <name type="scientific">Youngiibacter multivorans</name>
    <dbReference type="NCBI Taxonomy" id="937251"/>
    <lineage>
        <taxon>Bacteria</taxon>
        <taxon>Bacillati</taxon>
        <taxon>Bacillota</taxon>
        <taxon>Clostridia</taxon>
        <taxon>Eubacteriales</taxon>
        <taxon>Clostridiaceae</taxon>
        <taxon>Youngiibacter</taxon>
    </lineage>
</organism>
<evidence type="ECO:0000313" key="3">
    <source>
        <dbReference type="Proteomes" id="UP001519271"/>
    </source>
</evidence>
<feature type="transmembrane region" description="Helical" evidence="1">
    <location>
        <begin position="107"/>
        <end position="128"/>
    </location>
</feature>
<dbReference type="RefSeq" id="WP_209458536.1">
    <property type="nucleotide sequence ID" value="NZ_JAGGKC010000004.1"/>
</dbReference>
<keyword evidence="3" id="KW-1185">Reference proteome</keyword>
<feature type="transmembrane region" description="Helical" evidence="1">
    <location>
        <begin position="60"/>
        <end position="87"/>
    </location>
</feature>
<feature type="transmembrane region" description="Helical" evidence="1">
    <location>
        <begin position="30"/>
        <end position="48"/>
    </location>
</feature>